<dbReference type="FunCoup" id="A0A6P7GW70">
    <property type="interactions" value="2127"/>
</dbReference>
<dbReference type="GO" id="GO:0000462">
    <property type="term" value="P:maturation of SSU-rRNA from tricistronic rRNA transcript (SSU-rRNA, 5.8S rRNA, LSU-rRNA)"/>
    <property type="evidence" value="ECO:0007669"/>
    <property type="project" value="TreeGrafter"/>
</dbReference>
<dbReference type="RefSeq" id="XP_028148075.1">
    <property type="nucleotide sequence ID" value="XM_028292274.1"/>
</dbReference>
<protein>
    <recommendedName>
        <fullName evidence="4">U3 small nucleolar RNA-associated protein 25 homolog</fullName>
    </recommendedName>
    <alternativeName>
        <fullName evidence="5">UTP25 small subunit processor component</fullName>
    </alternativeName>
</protein>
<dbReference type="PANTHER" id="PTHR12933">
    <property type="entry name" value="ORF PROTEIN-RELATED"/>
    <property type="match status" value="1"/>
</dbReference>
<evidence type="ECO:0000256" key="2">
    <source>
        <dbReference type="ARBA" id="ARBA00009223"/>
    </source>
</evidence>
<dbReference type="InterPro" id="IPR027417">
    <property type="entry name" value="P-loop_NTPase"/>
</dbReference>
<evidence type="ECO:0000256" key="1">
    <source>
        <dbReference type="ARBA" id="ARBA00004604"/>
    </source>
</evidence>
<dbReference type="AlphaFoldDB" id="A0A6P7GW70"/>
<evidence type="ECO:0000259" key="8">
    <source>
        <dbReference type="Pfam" id="PF22916"/>
    </source>
</evidence>
<dbReference type="InterPro" id="IPR010678">
    <property type="entry name" value="UTP25"/>
</dbReference>
<evidence type="ECO:0000256" key="5">
    <source>
        <dbReference type="ARBA" id="ARBA00032325"/>
    </source>
</evidence>
<feature type="compositionally biased region" description="Acidic residues" evidence="6">
    <location>
        <begin position="108"/>
        <end position="120"/>
    </location>
</feature>
<reference evidence="9" key="1">
    <citation type="submission" date="2025-08" db="UniProtKB">
        <authorList>
            <consortium name="RefSeq"/>
        </authorList>
    </citation>
    <scope>IDENTIFICATION</scope>
    <source>
        <tissue evidence="9">Whole insect</tissue>
    </source>
</reference>
<feature type="compositionally biased region" description="Basic and acidic residues" evidence="6">
    <location>
        <begin position="49"/>
        <end position="72"/>
    </location>
</feature>
<accession>A0A6P7GW70</accession>
<comment type="subcellular location">
    <subcellularLocation>
        <location evidence="1">Nucleus</location>
        <location evidence="1">Nucleolus</location>
    </subcellularLocation>
</comment>
<feature type="compositionally biased region" description="Basic and acidic residues" evidence="6">
    <location>
        <begin position="169"/>
        <end position="187"/>
    </location>
</feature>
<feature type="compositionally biased region" description="Polar residues" evidence="6">
    <location>
        <begin position="89"/>
        <end position="105"/>
    </location>
</feature>
<feature type="compositionally biased region" description="Acidic residues" evidence="6">
    <location>
        <begin position="128"/>
        <end position="159"/>
    </location>
</feature>
<feature type="domain" description="UTP25 C-terminal" evidence="7">
    <location>
        <begin position="603"/>
        <end position="788"/>
    </location>
</feature>
<dbReference type="Gene3D" id="3.40.50.300">
    <property type="entry name" value="P-loop containing nucleotide triphosphate hydrolases"/>
    <property type="match status" value="1"/>
</dbReference>
<keyword evidence="3" id="KW-0539">Nucleus</keyword>
<dbReference type="Pfam" id="PF06862">
    <property type="entry name" value="Utp25_C"/>
    <property type="match status" value="1"/>
</dbReference>
<dbReference type="InterPro" id="IPR053939">
    <property type="entry name" value="UTP25_C"/>
</dbReference>
<dbReference type="GO" id="GO:0032040">
    <property type="term" value="C:small-subunit processome"/>
    <property type="evidence" value="ECO:0007669"/>
    <property type="project" value="TreeGrafter"/>
</dbReference>
<dbReference type="GO" id="GO:0034511">
    <property type="term" value="F:U3 snoRNA binding"/>
    <property type="evidence" value="ECO:0007669"/>
    <property type="project" value="InterPro"/>
</dbReference>
<dbReference type="PANTHER" id="PTHR12933:SF0">
    <property type="entry name" value="U3 SMALL NUCLEOLAR RNA-ASSOCIATED PROTEIN 25 HOMOLOG"/>
    <property type="match status" value="1"/>
</dbReference>
<dbReference type="Pfam" id="PF22916">
    <property type="entry name" value="UTP25_NTPase-like"/>
    <property type="match status" value="1"/>
</dbReference>
<proteinExistence type="inferred from homology"/>
<feature type="compositionally biased region" description="Acidic residues" evidence="6">
    <location>
        <begin position="73"/>
        <end position="85"/>
    </location>
</feature>
<comment type="similarity">
    <text evidence="2">Belongs to the UTP25 family.</text>
</comment>
<evidence type="ECO:0000256" key="4">
    <source>
        <dbReference type="ARBA" id="ARBA00024421"/>
    </source>
</evidence>
<dbReference type="GO" id="GO:0019843">
    <property type="term" value="F:rRNA binding"/>
    <property type="evidence" value="ECO:0007669"/>
    <property type="project" value="TreeGrafter"/>
</dbReference>
<evidence type="ECO:0000256" key="3">
    <source>
        <dbReference type="ARBA" id="ARBA00023242"/>
    </source>
</evidence>
<organism evidence="9">
    <name type="scientific">Diabrotica virgifera virgifera</name>
    <name type="common">western corn rootworm</name>
    <dbReference type="NCBI Taxonomy" id="50390"/>
    <lineage>
        <taxon>Eukaryota</taxon>
        <taxon>Metazoa</taxon>
        <taxon>Ecdysozoa</taxon>
        <taxon>Arthropoda</taxon>
        <taxon>Hexapoda</taxon>
        <taxon>Insecta</taxon>
        <taxon>Pterygota</taxon>
        <taxon>Neoptera</taxon>
        <taxon>Endopterygota</taxon>
        <taxon>Coleoptera</taxon>
        <taxon>Polyphaga</taxon>
        <taxon>Cucujiformia</taxon>
        <taxon>Chrysomeloidea</taxon>
        <taxon>Chrysomelidae</taxon>
        <taxon>Galerucinae</taxon>
        <taxon>Diabroticina</taxon>
        <taxon>Diabroticites</taxon>
        <taxon>Diabrotica</taxon>
    </lineage>
</organism>
<dbReference type="InterPro" id="IPR053940">
    <property type="entry name" value="UTP25_NTPase-like"/>
</dbReference>
<name>A0A6P7GW70_DIAVI</name>
<evidence type="ECO:0000259" key="7">
    <source>
        <dbReference type="Pfam" id="PF06862"/>
    </source>
</evidence>
<gene>
    <name evidence="9" type="primary">LOC114341471</name>
</gene>
<feature type="compositionally biased region" description="Basic residues" evidence="6">
    <location>
        <begin position="20"/>
        <end position="34"/>
    </location>
</feature>
<feature type="region of interest" description="Disordered" evidence="6">
    <location>
        <begin position="1"/>
        <end position="193"/>
    </location>
</feature>
<dbReference type="InParanoid" id="A0A6P7GW70"/>
<evidence type="ECO:0000313" key="9">
    <source>
        <dbReference type="RefSeq" id="XP_028148075.1"/>
    </source>
</evidence>
<sequence>MARRGKVKYKDVVKKPNGMQHKKGKMKKNIKPRKTYSLYGTKNNSIKRKFWDDKNVYEPSPKEQKVEQKQQDVEEDLSSEEEPADLDNLLSTFSNQLSGKNSLAIDSSESEDEESEEEDVNESRDDKELDQELENIEDNEEVEDSDEDELSSSEDDETANIEVSGDSVRVNDRKDIGEGDQKNGEKLDSDDEESICSLDIDKEDEPVNDKEDNFNQHVLYELHDTMLDSLQSSPVTNNTLQKSWPVLGKLSIQIPKCDVSDDDENKFTISEKKIYAPQGTVTTRLTHYNIDKLYIKPQIVKNLRKVNKKVTNSETFTPLQEEILSIINNYQDFYYPGRTFNNSEEIRFIYCVHAVNHILKTRLKIIHHNARLTKKDDVPEEFRDQGLVRPKVLFVLPFKDSAYKTIQLIIDLILPENKGNVMNKNRFIEDYTGNELYLPKKNPKPEDYEQLFQGNTSDDFKIGITVTKKSLKLYADFYSSDIIIASPLGLRTIIGAEGEAERDYDFLASIELLIMDQADIFLMQNWDHVMHVLSHLHMQPKDSHGTDFSRVRTWSLNGWAKYYRQTLIFSSNNLPEINAVFNKKCHNFAGKVKVVNPIEFGCISQVVVQIPHVFHRFDCKNAADAIDARFEFFINKILPQQRETLMKHTLIFIPSYFDFVRVRNYFKKEDIGFVQICEYSKDGKVARARDMFFHGDAHFLLYTERFHFFHRRRIKGIRHIVFYQPPTFPNFYYEMCNLMQENNLNKKSGGVSNMTVSVMYSKYDIYQLSAIVGTEKSAKMIQSDRKVHMMVTGSD</sequence>
<evidence type="ECO:0000256" key="6">
    <source>
        <dbReference type="SAM" id="MobiDB-lite"/>
    </source>
</evidence>
<feature type="domain" description="UTP25 NTP hydrolase-like" evidence="8">
    <location>
        <begin position="330"/>
        <end position="592"/>
    </location>
</feature>